<dbReference type="Proteomes" id="UP001303647">
    <property type="component" value="Unassembled WGS sequence"/>
</dbReference>
<evidence type="ECO:0000313" key="2">
    <source>
        <dbReference type="Proteomes" id="UP001303647"/>
    </source>
</evidence>
<dbReference type="EMBL" id="MU857677">
    <property type="protein sequence ID" value="KAK4246331.1"/>
    <property type="molecule type" value="Genomic_DNA"/>
</dbReference>
<comment type="caution">
    <text evidence="1">The sequence shown here is derived from an EMBL/GenBank/DDBJ whole genome shotgun (WGS) entry which is preliminary data.</text>
</comment>
<protein>
    <submittedName>
        <fullName evidence="1">Uncharacterized protein</fullName>
    </submittedName>
</protein>
<organism evidence="1 2">
    <name type="scientific">Corynascus novoguineensis</name>
    <dbReference type="NCBI Taxonomy" id="1126955"/>
    <lineage>
        <taxon>Eukaryota</taxon>
        <taxon>Fungi</taxon>
        <taxon>Dikarya</taxon>
        <taxon>Ascomycota</taxon>
        <taxon>Pezizomycotina</taxon>
        <taxon>Sordariomycetes</taxon>
        <taxon>Sordariomycetidae</taxon>
        <taxon>Sordariales</taxon>
        <taxon>Chaetomiaceae</taxon>
        <taxon>Corynascus</taxon>
    </lineage>
</organism>
<reference evidence="1" key="2">
    <citation type="submission" date="2023-05" db="EMBL/GenBank/DDBJ databases">
        <authorList>
            <consortium name="Lawrence Berkeley National Laboratory"/>
            <person name="Steindorff A."/>
            <person name="Hensen N."/>
            <person name="Bonometti L."/>
            <person name="Westerberg I."/>
            <person name="Brannstrom I.O."/>
            <person name="Guillou S."/>
            <person name="Cros-Aarteil S."/>
            <person name="Calhoun S."/>
            <person name="Haridas S."/>
            <person name="Kuo A."/>
            <person name="Mondo S."/>
            <person name="Pangilinan J."/>
            <person name="Riley R."/>
            <person name="Labutti K."/>
            <person name="Andreopoulos B."/>
            <person name="Lipzen A."/>
            <person name="Chen C."/>
            <person name="Yanf M."/>
            <person name="Daum C."/>
            <person name="Ng V."/>
            <person name="Clum A."/>
            <person name="Ohm R."/>
            <person name="Martin F."/>
            <person name="Silar P."/>
            <person name="Natvig D."/>
            <person name="Lalanne C."/>
            <person name="Gautier V."/>
            <person name="Ament-Velasquez S.L."/>
            <person name="Kruys A."/>
            <person name="Hutchinson M.I."/>
            <person name="Powell A.J."/>
            <person name="Barry K."/>
            <person name="Miller A.N."/>
            <person name="Grigoriev I.V."/>
            <person name="Debuchy R."/>
            <person name="Gladieux P."/>
            <person name="Thoren M.H."/>
            <person name="Johannesson H."/>
        </authorList>
    </citation>
    <scope>NUCLEOTIDE SEQUENCE</scope>
    <source>
        <strain evidence="1">CBS 359.72</strain>
    </source>
</reference>
<sequence>MPGVHFPGATLETLYYSVDPGLDGLPDYSGQTNLALKRRWKDLSRSADTVAKIPNLIWTDLAANAVVGTKGLAGMAPNQRVLVTV</sequence>
<evidence type="ECO:0000313" key="1">
    <source>
        <dbReference type="EMBL" id="KAK4246331.1"/>
    </source>
</evidence>
<gene>
    <name evidence="1" type="ORF">C7999DRAFT_33294</name>
</gene>
<dbReference type="AlphaFoldDB" id="A0AAN7HE55"/>
<accession>A0AAN7HE55</accession>
<name>A0AAN7HE55_9PEZI</name>
<reference evidence="1" key="1">
    <citation type="journal article" date="2023" name="Mol. Phylogenet. Evol.">
        <title>Genome-scale phylogeny and comparative genomics of the fungal order Sordariales.</title>
        <authorList>
            <person name="Hensen N."/>
            <person name="Bonometti L."/>
            <person name="Westerberg I."/>
            <person name="Brannstrom I.O."/>
            <person name="Guillou S."/>
            <person name="Cros-Aarteil S."/>
            <person name="Calhoun S."/>
            <person name="Haridas S."/>
            <person name="Kuo A."/>
            <person name="Mondo S."/>
            <person name="Pangilinan J."/>
            <person name="Riley R."/>
            <person name="LaButti K."/>
            <person name="Andreopoulos B."/>
            <person name="Lipzen A."/>
            <person name="Chen C."/>
            <person name="Yan M."/>
            <person name="Daum C."/>
            <person name="Ng V."/>
            <person name="Clum A."/>
            <person name="Steindorff A."/>
            <person name="Ohm R.A."/>
            <person name="Martin F."/>
            <person name="Silar P."/>
            <person name="Natvig D.O."/>
            <person name="Lalanne C."/>
            <person name="Gautier V."/>
            <person name="Ament-Velasquez S.L."/>
            <person name="Kruys A."/>
            <person name="Hutchinson M.I."/>
            <person name="Powell A.J."/>
            <person name="Barry K."/>
            <person name="Miller A.N."/>
            <person name="Grigoriev I.V."/>
            <person name="Debuchy R."/>
            <person name="Gladieux P."/>
            <person name="Hiltunen Thoren M."/>
            <person name="Johannesson H."/>
        </authorList>
    </citation>
    <scope>NUCLEOTIDE SEQUENCE</scope>
    <source>
        <strain evidence="1">CBS 359.72</strain>
    </source>
</reference>
<proteinExistence type="predicted"/>
<keyword evidence="2" id="KW-1185">Reference proteome</keyword>